<evidence type="ECO:0000259" key="3">
    <source>
        <dbReference type="PROSITE" id="PS51201"/>
    </source>
</evidence>
<dbReference type="InterPro" id="IPR003148">
    <property type="entry name" value="RCK_N"/>
</dbReference>
<dbReference type="AlphaFoldDB" id="A0A1Q2L3U6"/>
<evidence type="ECO:0000313" key="4">
    <source>
        <dbReference type="EMBL" id="AQQ55099.1"/>
    </source>
</evidence>
<feature type="domain" description="RCK N-terminal" evidence="3">
    <location>
        <begin position="107"/>
        <end position="236"/>
    </location>
</feature>
<sequence>MKKAVQISTVKLIGFTAAFYVISAFIIYLIEPQTFHNPFIGFWWVMTTVTTIGFGDYAPVTVPGMVFAMFLYLSGIGLIGVIIGKVVDLYALYGRMRMEGKFDYKGKNHFVIIGWSQKALKTAEEILSSHGSQKEVVLIDNLPNSPYSHDRFHYIRGNPTENGILKKAGVTKANSVSVFATADQDEVLADGKTLLIVSAIEKYAVEQNVQIYTIVEIVHEKHIGMFEHARVDEFVLSNEAFPHLMAKTILHHGSSQLFMQLLSHRYGENIWEISPAASWETYEDAFEALKAQGANLVADGADFSIFRRLHDRIPDSARLYIICDQETYKNLTIK</sequence>
<evidence type="ECO:0000256" key="1">
    <source>
        <dbReference type="ARBA" id="ARBA00004651"/>
    </source>
</evidence>
<reference evidence="4 5" key="1">
    <citation type="submission" date="2017-02" db="EMBL/GenBank/DDBJ databases">
        <title>The complete genomic sequence of a novel cold adapted crude oil-degrading bacterium Planococcus qaidamina Y42.</title>
        <authorList>
            <person name="Yang R."/>
        </authorList>
    </citation>
    <scope>NUCLEOTIDE SEQUENCE [LARGE SCALE GENOMIC DNA]</scope>
    <source>
        <strain evidence="4 5">Y42</strain>
    </source>
</reference>
<accession>A0A1Q2L3U6</accession>
<evidence type="ECO:0000313" key="5">
    <source>
        <dbReference type="Proteomes" id="UP000188184"/>
    </source>
</evidence>
<dbReference type="PROSITE" id="PS51201">
    <property type="entry name" value="RCK_N"/>
    <property type="match status" value="1"/>
</dbReference>
<name>A0A1Q2L3U6_9BACL</name>
<feature type="transmembrane region" description="Helical" evidence="2">
    <location>
        <begin position="42"/>
        <end position="60"/>
    </location>
</feature>
<dbReference type="KEGG" id="pmar:B0X71_11215"/>
<dbReference type="Gene3D" id="3.40.50.720">
    <property type="entry name" value="NAD(P)-binding Rossmann-like Domain"/>
    <property type="match status" value="1"/>
</dbReference>
<keyword evidence="2" id="KW-0472">Membrane</keyword>
<comment type="subcellular location">
    <subcellularLocation>
        <location evidence="1">Cell membrane</location>
        <topology evidence="1">Multi-pass membrane protein</topology>
    </subcellularLocation>
</comment>
<dbReference type="Proteomes" id="UP000188184">
    <property type="component" value="Chromosome"/>
</dbReference>
<dbReference type="SUPFAM" id="SSF51735">
    <property type="entry name" value="NAD(P)-binding Rossmann-fold domains"/>
    <property type="match status" value="1"/>
</dbReference>
<dbReference type="GO" id="GO:0006813">
    <property type="term" value="P:potassium ion transport"/>
    <property type="evidence" value="ECO:0007669"/>
    <property type="project" value="InterPro"/>
</dbReference>
<keyword evidence="5" id="KW-1185">Reference proteome</keyword>
<dbReference type="PANTHER" id="PTHR43833">
    <property type="entry name" value="POTASSIUM CHANNEL PROTEIN 2-RELATED-RELATED"/>
    <property type="match status" value="1"/>
</dbReference>
<dbReference type="PANTHER" id="PTHR43833:SF9">
    <property type="entry name" value="POTASSIUM CHANNEL PROTEIN YUGO-RELATED"/>
    <property type="match status" value="1"/>
</dbReference>
<evidence type="ECO:0000256" key="2">
    <source>
        <dbReference type="SAM" id="Phobius"/>
    </source>
</evidence>
<dbReference type="EMBL" id="CP019640">
    <property type="protein sequence ID" value="AQQ55099.1"/>
    <property type="molecule type" value="Genomic_DNA"/>
</dbReference>
<keyword evidence="2" id="KW-1133">Transmembrane helix</keyword>
<dbReference type="GO" id="GO:0005886">
    <property type="term" value="C:plasma membrane"/>
    <property type="evidence" value="ECO:0007669"/>
    <property type="project" value="UniProtKB-SubCell"/>
</dbReference>
<dbReference type="Pfam" id="PF07885">
    <property type="entry name" value="Ion_trans_2"/>
    <property type="match status" value="1"/>
</dbReference>
<dbReference type="Pfam" id="PF02254">
    <property type="entry name" value="TrkA_N"/>
    <property type="match status" value="1"/>
</dbReference>
<dbReference type="Gene3D" id="1.10.287.70">
    <property type="match status" value="1"/>
</dbReference>
<keyword evidence="2" id="KW-0812">Transmembrane</keyword>
<gene>
    <name evidence="4" type="ORF">B0X71_11215</name>
</gene>
<dbReference type="SUPFAM" id="SSF81324">
    <property type="entry name" value="Voltage-gated potassium channels"/>
    <property type="match status" value="1"/>
</dbReference>
<dbReference type="InterPro" id="IPR050721">
    <property type="entry name" value="Trk_Ktr_HKT_K-transport"/>
</dbReference>
<proteinExistence type="predicted"/>
<feature type="transmembrane region" description="Helical" evidence="2">
    <location>
        <begin position="66"/>
        <end position="93"/>
    </location>
</feature>
<dbReference type="InterPro" id="IPR036291">
    <property type="entry name" value="NAD(P)-bd_dom_sf"/>
</dbReference>
<dbReference type="InterPro" id="IPR013099">
    <property type="entry name" value="K_chnl_dom"/>
</dbReference>
<protein>
    <recommendedName>
        <fullName evidence="3">RCK N-terminal domain-containing protein</fullName>
    </recommendedName>
</protein>
<organism evidence="4 5">
    <name type="scientific">Planococcus lenghuensis</name>
    <dbReference type="NCBI Taxonomy" id="2213202"/>
    <lineage>
        <taxon>Bacteria</taxon>
        <taxon>Bacillati</taxon>
        <taxon>Bacillota</taxon>
        <taxon>Bacilli</taxon>
        <taxon>Bacillales</taxon>
        <taxon>Caryophanaceae</taxon>
        <taxon>Planococcus</taxon>
    </lineage>
</organism>
<feature type="transmembrane region" description="Helical" evidence="2">
    <location>
        <begin position="12"/>
        <end position="30"/>
    </location>
</feature>